<organism evidence="8 9">
    <name type="scientific">Streptomyces katrae</name>
    <dbReference type="NCBI Taxonomy" id="68223"/>
    <lineage>
        <taxon>Bacteria</taxon>
        <taxon>Bacillati</taxon>
        <taxon>Actinomycetota</taxon>
        <taxon>Actinomycetes</taxon>
        <taxon>Kitasatosporales</taxon>
        <taxon>Streptomycetaceae</taxon>
        <taxon>Streptomyces</taxon>
    </lineage>
</organism>
<dbReference type="InterPro" id="IPR002938">
    <property type="entry name" value="FAD-bd"/>
</dbReference>
<gene>
    <name evidence="8" type="ORF">QEZ40_001903</name>
</gene>
<keyword evidence="9" id="KW-1185">Reference proteome</keyword>
<evidence type="ECO:0000256" key="4">
    <source>
        <dbReference type="ARBA" id="ARBA00023002"/>
    </source>
</evidence>
<keyword evidence="2" id="KW-0285">Flavoprotein</keyword>
<keyword evidence="4" id="KW-0560">Oxidoreductase</keyword>
<dbReference type="EMBL" id="JASITI010000018">
    <property type="protein sequence ID" value="MDK9497247.1"/>
    <property type="molecule type" value="Genomic_DNA"/>
</dbReference>
<evidence type="ECO:0000256" key="5">
    <source>
        <dbReference type="ARBA" id="ARBA00023033"/>
    </source>
</evidence>
<dbReference type="InterPro" id="IPR036188">
    <property type="entry name" value="FAD/NAD-bd_sf"/>
</dbReference>
<comment type="caution">
    <text evidence="8">The sequence shown here is derived from an EMBL/GenBank/DDBJ whole genome shotgun (WGS) entry which is preliminary data.</text>
</comment>
<keyword evidence="3" id="KW-0274">FAD</keyword>
<evidence type="ECO:0000313" key="9">
    <source>
        <dbReference type="Proteomes" id="UP001223390"/>
    </source>
</evidence>
<protein>
    <submittedName>
        <fullName evidence="8">FAD-dependent monooxygenase</fullName>
    </submittedName>
</protein>
<evidence type="ECO:0000259" key="7">
    <source>
        <dbReference type="Pfam" id="PF01494"/>
    </source>
</evidence>
<reference evidence="8 9" key="1">
    <citation type="submission" date="2023-05" db="EMBL/GenBank/DDBJ databases">
        <title>Sequencing and Assembly of Streptomyces sp. NP73.</title>
        <authorList>
            <person name="Konwar A.N."/>
            <person name="Saikia K."/>
            <person name="Thakur D."/>
        </authorList>
    </citation>
    <scope>NUCLEOTIDE SEQUENCE [LARGE SCALE GENOMIC DNA]</scope>
    <source>
        <strain evidence="8 9">NP73</strain>
    </source>
</reference>
<name>A0ABT7GUD9_9ACTN</name>
<dbReference type="PRINTS" id="PR00420">
    <property type="entry name" value="RNGMNOXGNASE"/>
</dbReference>
<dbReference type="PANTHER" id="PTHR13789">
    <property type="entry name" value="MONOOXYGENASE"/>
    <property type="match status" value="1"/>
</dbReference>
<comment type="cofactor">
    <cofactor evidence="1">
        <name>FAD</name>
        <dbReference type="ChEBI" id="CHEBI:57692"/>
    </cofactor>
</comment>
<dbReference type="GO" id="GO:0004497">
    <property type="term" value="F:monooxygenase activity"/>
    <property type="evidence" value="ECO:0007669"/>
    <property type="project" value="UniProtKB-KW"/>
</dbReference>
<feature type="region of interest" description="Disordered" evidence="6">
    <location>
        <begin position="339"/>
        <end position="368"/>
    </location>
</feature>
<dbReference type="PANTHER" id="PTHR13789:SF318">
    <property type="entry name" value="GERANYLGERANYL DIPHOSPHATE REDUCTASE"/>
    <property type="match status" value="1"/>
</dbReference>
<feature type="domain" description="FAD-binding" evidence="7">
    <location>
        <begin position="5"/>
        <end position="344"/>
    </location>
</feature>
<dbReference type="SUPFAM" id="SSF54373">
    <property type="entry name" value="FAD-linked reductases, C-terminal domain"/>
    <property type="match status" value="1"/>
</dbReference>
<evidence type="ECO:0000256" key="3">
    <source>
        <dbReference type="ARBA" id="ARBA00022827"/>
    </source>
</evidence>
<dbReference type="SUPFAM" id="SSF51905">
    <property type="entry name" value="FAD/NAD(P)-binding domain"/>
    <property type="match status" value="1"/>
</dbReference>
<feature type="compositionally biased region" description="Gly residues" evidence="6">
    <location>
        <begin position="354"/>
        <end position="365"/>
    </location>
</feature>
<sequence length="393" mass="41095">MSPRVAVIGAGLGGLTAAAALYARGLDVTAYERGEALREQGVGMHLGPNGTRLLERLGLGPRLAELAVRPEALEVRAFHDGAPVAVQEMGEAWERQFRAPYLTVHRGDLHRMLAGLVPAERVRTGKELVRYEEHPDGVLLEFADGTTDRADVLVGADGVHSAVRRALAGDDTPVYSGNSALRGLVAAADVPGLDPARMYMFAGPGARVLCYPVSGGREFTYVVVAPAPEGDAESWTSAGDRADLDSLLAGWAPQVRELAGAAGGVRRWALYDRAPLDRWSTARTTLLGDAAHPMLPHHGQGANQAVEDAVALAVCLAEADPGAPGTAAALERYEALRRPHTTRVQLGSREGGKPRGGPGGPGGDVRGAAADVGWILDHDVEAALRTPVTSAAA</sequence>
<dbReference type="InterPro" id="IPR050493">
    <property type="entry name" value="FAD-dep_Monooxygenase_BioMet"/>
</dbReference>
<evidence type="ECO:0000313" key="8">
    <source>
        <dbReference type="EMBL" id="MDK9497247.1"/>
    </source>
</evidence>
<evidence type="ECO:0000256" key="6">
    <source>
        <dbReference type="SAM" id="MobiDB-lite"/>
    </source>
</evidence>
<evidence type="ECO:0000256" key="2">
    <source>
        <dbReference type="ARBA" id="ARBA00022630"/>
    </source>
</evidence>
<dbReference type="Gene3D" id="3.50.50.60">
    <property type="entry name" value="FAD/NAD(P)-binding domain"/>
    <property type="match status" value="1"/>
</dbReference>
<accession>A0ABT7GUD9</accession>
<dbReference type="Pfam" id="PF01494">
    <property type="entry name" value="FAD_binding_3"/>
    <property type="match status" value="1"/>
</dbReference>
<dbReference type="Proteomes" id="UP001223390">
    <property type="component" value="Unassembled WGS sequence"/>
</dbReference>
<evidence type="ECO:0000256" key="1">
    <source>
        <dbReference type="ARBA" id="ARBA00001974"/>
    </source>
</evidence>
<dbReference type="RefSeq" id="WP_285343112.1">
    <property type="nucleotide sequence ID" value="NZ_JASITI010000018.1"/>
</dbReference>
<keyword evidence="5 8" id="KW-0503">Monooxygenase</keyword>
<proteinExistence type="predicted"/>